<comment type="caution">
    <text evidence="1">The sequence shown here is derived from an EMBL/GenBank/DDBJ whole genome shotgun (WGS) entry which is preliminary data.</text>
</comment>
<evidence type="ECO:0000313" key="1">
    <source>
        <dbReference type="EMBL" id="GFO00407.1"/>
    </source>
</evidence>
<dbReference type="AlphaFoldDB" id="A0AAV4A0G0"/>
<evidence type="ECO:0000313" key="2">
    <source>
        <dbReference type="Proteomes" id="UP000735302"/>
    </source>
</evidence>
<dbReference type="Proteomes" id="UP000735302">
    <property type="component" value="Unassembled WGS sequence"/>
</dbReference>
<name>A0AAV4A0G0_9GAST</name>
<gene>
    <name evidence="1" type="ORF">PoB_002691200</name>
</gene>
<dbReference type="EMBL" id="BLXT01003087">
    <property type="protein sequence ID" value="GFO00407.1"/>
    <property type="molecule type" value="Genomic_DNA"/>
</dbReference>
<sequence>MPDSPSLTPSSGLNYHLVHLTWTSSLPAGSWGGCKIIDKPQFISEPWGVGINPYQCLLALRIRAPFLMWTRPSLALPKPPSPTCSNLQQFNLRKPEAKPGDLKHQGERNLGGIAEGQSYLPYQNPGPASPQQGDIKLLGPPSDQDADGMARTHGRRVPADIRADSLATVPPTPPAQWVALSSEDGCAMTVLPQQGDIKLLGPPSDQDADGMARTHGRRVPADIRADSPATVPPTSQAQWVALSSEDGCAMTVLSRV</sequence>
<organism evidence="1 2">
    <name type="scientific">Plakobranchus ocellatus</name>
    <dbReference type="NCBI Taxonomy" id="259542"/>
    <lineage>
        <taxon>Eukaryota</taxon>
        <taxon>Metazoa</taxon>
        <taxon>Spiralia</taxon>
        <taxon>Lophotrochozoa</taxon>
        <taxon>Mollusca</taxon>
        <taxon>Gastropoda</taxon>
        <taxon>Heterobranchia</taxon>
        <taxon>Euthyneura</taxon>
        <taxon>Panpulmonata</taxon>
        <taxon>Sacoglossa</taxon>
        <taxon>Placobranchoidea</taxon>
        <taxon>Plakobranchidae</taxon>
        <taxon>Plakobranchus</taxon>
    </lineage>
</organism>
<reference evidence="1 2" key="1">
    <citation type="journal article" date="2021" name="Elife">
        <title>Chloroplast acquisition without the gene transfer in kleptoplastic sea slugs, Plakobranchus ocellatus.</title>
        <authorList>
            <person name="Maeda T."/>
            <person name="Takahashi S."/>
            <person name="Yoshida T."/>
            <person name="Shimamura S."/>
            <person name="Takaki Y."/>
            <person name="Nagai Y."/>
            <person name="Toyoda A."/>
            <person name="Suzuki Y."/>
            <person name="Arimoto A."/>
            <person name="Ishii H."/>
            <person name="Satoh N."/>
            <person name="Nishiyama T."/>
            <person name="Hasebe M."/>
            <person name="Maruyama T."/>
            <person name="Minagawa J."/>
            <person name="Obokata J."/>
            <person name="Shigenobu S."/>
        </authorList>
    </citation>
    <scope>NUCLEOTIDE SEQUENCE [LARGE SCALE GENOMIC DNA]</scope>
</reference>
<keyword evidence="2" id="KW-1185">Reference proteome</keyword>
<accession>A0AAV4A0G0</accession>
<protein>
    <submittedName>
        <fullName evidence="1">Uncharacterized protein</fullName>
    </submittedName>
</protein>
<proteinExistence type="predicted"/>